<proteinExistence type="predicted"/>
<dbReference type="AlphaFoldDB" id="A0A7J7KBS3"/>
<keyword evidence="3" id="KW-1185">Reference proteome</keyword>
<evidence type="ECO:0000256" key="1">
    <source>
        <dbReference type="SAM" id="SignalP"/>
    </source>
</evidence>
<evidence type="ECO:0000313" key="3">
    <source>
        <dbReference type="Proteomes" id="UP000593567"/>
    </source>
</evidence>
<keyword evidence="1" id="KW-0732">Signal</keyword>
<feature type="signal peptide" evidence="1">
    <location>
        <begin position="1"/>
        <end position="29"/>
    </location>
</feature>
<reference evidence="2" key="1">
    <citation type="submission" date="2020-06" db="EMBL/GenBank/DDBJ databases">
        <title>Draft genome of Bugula neritina, a colonial animal packing powerful symbionts and potential medicines.</title>
        <authorList>
            <person name="Rayko M."/>
        </authorList>
    </citation>
    <scope>NUCLEOTIDE SEQUENCE [LARGE SCALE GENOMIC DNA]</scope>
    <source>
        <strain evidence="2">Kwan_BN1</strain>
    </source>
</reference>
<dbReference type="OrthoDB" id="6110938at2759"/>
<comment type="caution">
    <text evidence="2">The sequence shown here is derived from an EMBL/GenBank/DDBJ whole genome shotgun (WGS) entry which is preliminary data.</text>
</comment>
<accession>A0A7J7KBS3</accession>
<feature type="chain" id="PRO_5029651290" description="Protein quiver" evidence="1">
    <location>
        <begin position="30"/>
        <end position="143"/>
    </location>
</feature>
<evidence type="ECO:0000313" key="2">
    <source>
        <dbReference type="EMBL" id="KAF6036090.1"/>
    </source>
</evidence>
<sequence>MKTSGGFICPLGVVILVAVISQLSTEVNGLKCKVCSGNLESDCYKNASLTKFDVECDTNTEQKCETIYTIFHGNDVQDISSIRRACTRGYSEGCAMINSYLGFSDTICVCSDDLCNEGNNIVITELCLTLELPSLCLIFSWWW</sequence>
<protein>
    <recommendedName>
        <fullName evidence="4">Protein quiver</fullName>
    </recommendedName>
</protein>
<dbReference type="InterPro" id="IPR045860">
    <property type="entry name" value="Snake_toxin-like_sf"/>
</dbReference>
<name>A0A7J7KBS3_BUGNE</name>
<gene>
    <name evidence="2" type="ORF">EB796_005602</name>
</gene>
<dbReference type="Proteomes" id="UP000593567">
    <property type="component" value="Unassembled WGS sequence"/>
</dbReference>
<dbReference type="EMBL" id="VXIV02000781">
    <property type="protein sequence ID" value="KAF6036090.1"/>
    <property type="molecule type" value="Genomic_DNA"/>
</dbReference>
<evidence type="ECO:0008006" key="4">
    <source>
        <dbReference type="Google" id="ProtNLM"/>
    </source>
</evidence>
<dbReference type="SUPFAM" id="SSF57302">
    <property type="entry name" value="Snake toxin-like"/>
    <property type="match status" value="1"/>
</dbReference>
<organism evidence="2 3">
    <name type="scientific">Bugula neritina</name>
    <name type="common">Brown bryozoan</name>
    <name type="synonym">Sertularia neritina</name>
    <dbReference type="NCBI Taxonomy" id="10212"/>
    <lineage>
        <taxon>Eukaryota</taxon>
        <taxon>Metazoa</taxon>
        <taxon>Spiralia</taxon>
        <taxon>Lophotrochozoa</taxon>
        <taxon>Bryozoa</taxon>
        <taxon>Gymnolaemata</taxon>
        <taxon>Cheilostomatida</taxon>
        <taxon>Flustrina</taxon>
        <taxon>Buguloidea</taxon>
        <taxon>Bugulidae</taxon>
        <taxon>Bugula</taxon>
    </lineage>
</organism>